<gene>
    <name evidence="1" type="ORF">A2721_00090</name>
</gene>
<dbReference type="Proteomes" id="UP000177871">
    <property type="component" value="Unassembled WGS sequence"/>
</dbReference>
<comment type="caution">
    <text evidence="1">The sequence shown here is derived from an EMBL/GenBank/DDBJ whole genome shotgun (WGS) entry which is preliminary data.</text>
</comment>
<evidence type="ECO:0008006" key="3">
    <source>
        <dbReference type="Google" id="ProtNLM"/>
    </source>
</evidence>
<reference evidence="1 2" key="1">
    <citation type="journal article" date="2016" name="Nat. Commun.">
        <title>Thousands of microbial genomes shed light on interconnected biogeochemical processes in an aquifer system.</title>
        <authorList>
            <person name="Anantharaman K."/>
            <person name="Brown C.T."/>
            <person name="Hug L.A."/>
            <person name="Sharon I."/>
            <person name="Castelle C.J."/>
            <person name="Probst A.J."/>
            <person name="Thomas B.C."/>
            <person name="Singh A."/>
            <person name="Wilkins M.J."/>
            <person name="Karaoz U."/>
            <person name="Brodie E.L."/>
            <person name="Williams K.H."/>
            <person name="Hubbard S.S."/>
            <person name="Banfield J.F."/>
        </authorList>
    </citation>
    <scope>NUCLEOTIDE SEQUENCE [LARGE SCALE GENOMIC DNA]</scope>
</reference>
<evidence type="ECO:0000313" key="1">
    <source>
        <dbReference type="EMBL" id="OGG19223.1"/>
    </source>
</evidence>
<organism evidence="1 2">
    <name type="scientific">Candidatus Gottesmanbacteria bacterium RIFCSPHIGHO2_01_FULL_47_48</name>
    <dbReference type="NCBI Taxonomy" id="1798381"/>
    <lineage>
        <taxon>Bacteria</taxon>
        <taxon>Candidatus Gottesmaniibacteriota</taxon>
    </lineage>
</organism>
<protein>
    <recommendedName>
        <fullName evidence="3">Cohesin domain-containing protein</fullName>
    </recommendedName>
</protein>
<dbReference type="Gene3D" id="2.60.40.680">
    <property type="match status" value="1"/>
</dbReference>
<proteinExistence type="predicted"/>
<name>A0A1F6A3C9_9BACT</name>
<sequence>MRNSLAWLPIASGALVLVLSLGLALLTVTTGGRGQNSGGGQNTTAKAQEAVPTISLTPREGSYDFSAGQSYPVGIVVDSGGKSIDGVDVEISFDPTRVQVTGGKVNPTTLFSEVPLNSVDNVKGMIKFSALTFEPKAVAGVVGTFSFVPKIKGEVNFAFVFVPGATTDSNMAEHGSAVDVLGKVESATYSFK</sequence>
<dbReference type="AlphaFoldDB" id="A0A1F6A3C9"/>
<evidence type="ECO:0000313" key="2">
    <source>
        <dbReference type="Proteomes" id="UP000177871"/>
    </source>
</evidence>
<dbReference type="STRING" id="1798381.A2721_00090"/>
<dbReference type="EMBL" id="MFJK01000008">
    <property type="protein sequence ID" value="OGG19223.1"/>
    <property type="molecule type" value="Genomic_DNA"/>
</dbReference>
<accession>A0A1F6A3C9</accession>